<evidence type="ECO:0000256" key="2">
    <source>
        <dbReference type="ARBA" id="ARBA00023015"/>
    </source>
</evidence>
<keyword evidence="4" id="KW-0238">DNA-binding</keyword>
<dbReference type="InterPro" id="IPR007630">
    <property type="entry name" value="RNA_pol_sigma70_r4"/>
</dbReference>
<accession>X1D8F6</accession>
<dbReference type="EMBL" id="BART01023184">
    <property type="protein sequence ID" value="GAH04575.1"/>
    <property type="molecule type" value="Genomic_DNA"/>
</dbReference>
<evidence type="ECO:0000259" key="6">
    <source>
        <dbReference type="Pfam" id="PF04545"/>
    </source>
</evidence>
<dbReference type="InterPro" id="IPR039425">
    <property type="entry name" value="RNA_pol_sigma-70-like"/>
</dbReference>
<dbReference type="Gene3D" id="1.10.1740.10">
    <property type="match status" value="1"/>
</dbReference>
<sequence length="136" mass="15302">PGLRRALTAGFGSDVGRDAASEALSYAWEHWERLQSMANPAAYVFRVGQNKARKLLKRSRWLSRDEIVFTEPWAEPGLGSAWSSLSDRQRTVVGLVHGFDWSLSEVADLLGISKGAVQTYEKRAMRRLRRDLGVEL</sequence>
<evidence type="ECO:0000256" key="4">
    <source>
        <dbReference type="ARBA" id="ARBA00023125"/>
    </source>
</evidence>
<dbReference type="Pfam" id="PF04545">
    <property type="entry name" value="Sigma70_r4"/>
    <property type="match status" value="1"/>
</dbReference>
<dbReference type="CDD" id="cd06171">
    <property type="entry name" value="Sigma70_r4"/>
    <property type="match status" value="1"/>
</dbReference>
<reference evidence="7" key="1">
    <citation type="journal article" date="2014" name="Front. Microbiol.">
        <title>High frequency of phylogenetically diverse reductive dehalogenase-homologous genes in deep subseafloor sedimentary metagenomes.</title>
        <authorList>
            <person name="Kawai M."/>
            <person name="Futagami T."/>
            <person name="Toyoda A."/>
            <person name="Takaki Y."/>
            <person name="Nishi S."/>
            <person name="Hori S."/>
            <person name="Arai W."/>
            <person name="Tsubouchi T."/>
            <person name="Morono Y."/>
            <person name="Uchiyama I."/>
            <person name="Ito T."/>
            <person name="Fujiyama A."/>
            <person name="Inagaki F."/>
            <person name="Takami H."/>
        </authorList>
    </citation>
    <scope>NUCLEOTIDE SEQUENCE</scope>
    <source>
        <strain evidence="7">Expedition CK06-06</strain>
    </source>
</reference>
<dbReference type="SUPFAM" id="SSF88659">
    <property type="entry name" value="Sigma3 and sigma4 domains of RNA polymerase sigma factors"/>
    <property type="match status" value="1"/>
</dbReference>
<dbReference type="InterPro" id="IPR013325">
    <property type="entry name" value="RNA_pol_sigma_r2"/>
</dbReference>
<dbReference type="SUPFAM" id="SSF88946">
    <property type="entry name" value="Sigma2 domain of RNA polymerase sigma factors"/>
    <property type="match status" value="1"/>
</dbReference>
<organism evidence="7">
    <name type="scientific">marine sediment metagenome</name>
    <dbReference type="NCBI Taxonomy" id="412755"/>
    <lineage>
        <taxon>unclassified sequences</taxon>
        <taxon>metagenomes</taxon>
        <taxon>ecological metagenomes</taxon>
    </lineage>
</organism>
<dbReference type="Gene3D" id="1.10.10.10">
    <property type="entry name" value="Winged helix-like DNA-binding domain superfamily/Winged helix DNA-binding domain"/>
    <property type="match status" value="1"/>
</dbReference>
<evidence type="ECO:0000256" key="1">
    <source>
        <dbReference type="ARBA" id="ARBA00010641"/>
    </source>
</evidence>
<dbReference type="InterPro" id="IPR036388">
    <property type="entry name" value="WH-like_DNA-bd_sf"/>
</dbReference>
<dbReference type="GO" id="GO:0016987">
    <property type="term" value="F:sigma factor activity"/>
    <property type="evidence" value="ECO:0007669"/>
    <property type="project" value="UniProtKB-KW"/>
</dbReference>
<keyword evidence="3" id="KW-0731">Sigma factor</keyword>
<dbReference type="PANTHER" id="PTHR43133:SF8">
    <property type="entry name" value="RNA POLYMERASE SIGMA FACTOR HI_1459-RELATED"/>
    <property type="match status" value="1"/>
</dbReference>
<keyword evidence="5" id="KW-0804">Transcription</keyword>
<proteinExistence type="inferred from homology"/>
<dbReference type="GO" id="GO:0006352">
    <property type="term" value="P:DNA-templated transcription initiation"/>
    <property type="evidence" value="ECO:0007669"/>
    <property type="project" value="InterPro"/>
</dbReference>
<feature type="non-terminal residue" evidence="7">
    <location>
        <position position="1"/>
    </location>
</feature>
<evidence type="ECO:0000256" key="3">
    <source>
        <dbReference type="ARBA" id="ARBA00023082"/>
    </source>
</evidence>
<feature type="domain" description="RNA polymerase sigma-70 region 4" evidence="6">
    <location>
        <begin position="83"/>
        <end position="129"/>
    </location>
</feature>
<comment type="caution">
    <text evidence="7">The sequence shown here is derived from an EMBL/GenBank/DDBJ whole genome shotgun (WGS) entry which is preliminary data.</text>
</comment>
<protein>
    <recommendedName>
        <fullName evidence="6">RNA polymerase sigma-70 region 4 domain-containing protein</fullName>
    </recommendedName>
</protein>
<dbReference type="GO" id="GO:0003677">
    <property type="term" value="F:DNA binding"/>
    <property type="evidence" value="ECO:0007669"/>
    <property type="project" value="UniProtKB-KW"/>
</dbReference>
<dbReference type="InterPro" id="IPR013324">
    <property type="entry name" value="RNA_pol_sigma_r3/r4-like"/>
</dbReference>
<evidence type="ECO:0000313" key="7">
    <source>
        <dbReference type="EMBL" id="GAH04575.1"/>
    </source>
</evidence>
<dbReference type="PANTHER" id="PTHR43133">
    <property type="entry name" value="RNA POLYMERASE ECF-TYPE SIGMA FACTO"/>
    <property type="match status" value="1"/>
</dbReference>
<evidence type="ECO:0000256" key="5">
    <source>
        <dbReference type="ARBA" id="ARBA00023163"/>
    </source>
</evidence>
<comment type="similarity">
    <text evidence="1">Belongs to the sigma-70 factor family. ECF subfamily.</text>
</comment>
<keyword evidence="2" id="KW-0805">Transcription regulation</keyword>
<dbReference type="AlphaFoldDB" id="X1D8F6"/>
<name>X1D8F6_9ZZZZ</name>
<gene>
    <name evidence="7" type="ORF">S01H4_42246</name>
</gene>